<feature type="region of interest" description="Disordered" evidence="2">
    <location>
        <begin position="111"/>
        <end position="147"/>
    </location>
</feature>
<dbReference type="GO" id="GO:0016020">
    <property type="term" value="C:membrane"/>
    <property type="evidence" value="ECO:0007669"/>
    <property type="project" value="UniProtKB-SubCell"/>
</dbReference>
<organism evidence="3 4">
    <name type="scientific">Pisum sativum</name>
    <name type="common">Garden pea</name>
    <name type="synonym">Lathyrus oleraceus</name>
    <dbReference type="NCBI Taxonomy" id="3888"/>
    <lineage>
        <taxon>Eukaryota</taxon>
        <taxon>Viridiplantae</taxon>
        <taxon>Streptophyta</taxon>
        <taxon>Embryophyta</taxon>
        <taxon>Tracheophyta</taxon>
        <taxon>Spermatophyta</taxon>
        <taxon>Magnoliopsida</taxon>
        <taxon>eudicotyledons</taxon>
        <taxon>Gunneridae</taxon>
        <taxon>Pentapetalae</taxon>
        <taxon>rosids</taxon>
        <taxon>fabids</taxon>
        <taxon>Fabales</taxon>
        <taxon>Fabaceae</taxon>
        <taxon>Papilionoideae</taxon>
        <taxon>50 kb inversion clade</taxon>
        <taxon>NPAAA clade</taxon>
        <taxon>Hologalegina</taxon>
        <taxon>IRL clade</taxon>
        <taxon>Fabeae</taxon>
        <taxon>Lathyrus</taxon>
    </lineage>
</organism>
<dbReference type="Gramene" id="Psat06G0228700-T2">
    <property type="protein sequence ID" value="KAI5396026.1"/>
    <property type="gene ID" value="KIW84_062287"/>
</dbReference>
<dbReference type="AlphaFoldDB" id="A0A9D4W6H5"/>
<evidence type="ECO:0000313" key="4">
    <source>
        <dbReference type="Proteomes" id="UP001058974"/>
    </source>
</evidence>
<protein>
    <recommendedName>
        <fullName evidence="1">HVA22-like protein</fullName>
    </recommendedName>
</protein>
<sequence length="215" mass="24979">MYGEVKLVFFVYMWYPKTKGTSYIYETVLRPYVSRHENDIDRTLQEWKARGWDYAIFYWQYCAQFGHTAFVQFLQQLASQSSKFTTKSNIPKSDEQGQNVDQISTMQSSSFMKQNSSLSKSKKWPTSPPSSPSTIHRHISETTKSQTTHVNFDAQTEYVDEEGDEAWESESVSIDEGQARANVSVKDRINKARARLRRLDSQNPQSPKTPQHRQL</sequence>
<dbReference type="Pfam" id="PF03134">
    <property type="entry name" value="TB2_DP1_HVA22"/>
    <property type="match status" value="1"/>
</dbReference>
<dbReference type="PANTHER" id="PTHR12300">
    <property type="entry name" value="HVA22-LIKE PROTEINS"/>
    <property type="match status" value="1"/>
</dbReference>
<reference evidence="3 4" key="1">
    <citation type="journal article" date="2022" name="Nat. Genet.">
        <title>Improved pea reference genome and pan-genome highlight genomic features and evolutionary characteristics.</title>
        <authorList>
            <person name="Yang T."/>
            <person name="Liu R."/>
            <person name="Luo Y."/>
            <person name="Hu S."/>
            <person name="Wang D."/>
            <person name="Wang C."/>
            <person name="Pandey M.K."/>
            <person name="Ge S."/>
            <person name="Xu Q."/>
            <person name="Li N."/>
            <person name="Li G."/>
            <person name="Huang Y."/>
            <person name="Saxena R.K."/>
            <person name="Ji Y."/>
            <person name="Li M."/>
            <person name="Yan X."/>
            <person name="He Y."/>
            <person name="Liu Y."/>
            <person name="Wang X."/>
            <person name="Xiang C."/>
            <person name="Varshney R.K."/>
            <person name="Ding H."/>
            <person name="Gao S."/>
            <person name="Zong X."/>
        </authorList>
    </citation>
    <scope>NUCLEOTIDE SEQUENCE [LARGE SCALE GENOMIC DNA]</scope>
    <source>
        <strain evidence="3 4">cv. Zhongwan 6</strain>
    </source>
</reference>
<accession>A0A9D4W6H5</accession>
<dbReference type="Gramene" id="Psat06G0228700-T3">
    <property type="protein sequence ID" value="KAI5396027.1"/>
    <property type="gene ID" value="KIW84_062287"/>
</dbReference>
<evidence type="ECO:0000313" key="3">
    <source>
        <dbReference type="EMBL" id="KAI5396027.1"/>
    </source>
</evidence>
<name>A0A9D4W6H5_PEA</name>
<comment type="caution">
    <text evidence="3">The sequence shown here is derived from an EMBL/GenBank/DDBJ whole genome shotgun (WGS) entry which is preliminary data.</text>
</comment>
<dbReference type="InterPro" id="IPR004345">
    <property type="entry name" value="TB2_DP1_HVA22"/>
</dbReference>
<comment type="similarity">
    <text evidence="1">Belongs to the DP1 family.</text>
</comment>
<evidence type="ECO:0000256" key="2">
    <source>
        <dbReference type="SAM" id="MobiDB-lite"/>
    </source>
</evidence>
<evidence type="ECO:0000256" key="1">
    <source>
        <dbReference type="RuleBase" id="RU362006"/>
    </source>
</evidence>
<dbReference type="EMBL" id="JAMSHJ010000006">
    <property type="protein sequence ID" value="KAI5396027.1"/>
    <property type="molecule type" value="Genomic_DNA"/>
</dbReference>
<dbReference type="Proteomes" id="UP001058974">
    <property type="component" value="Chromosome 6"/>
</dbReference>
<feature type="region of interest" description="Disordered" evidence="2">
    <location>
        <begin position="161"/>
        <end position="215"/>
    </location>
</feature>
<dbReference type="PANTHER" id="PTHR12300:SF172">
    <property type="entry name" value="HVA22-LIKE PROTEIN"/>
    <property type="match status" value="1"/>
</dbReference>
<keyword evidence="4" id="KW-1185">Reference proteome</keyword>
<gene>
    <name evidence="3" type="ORF">KIW84_062287</name>
</gene>
<proteinExistence type="inferred from homology"/>
<comment type="subcellular location">
    <subcellularLocation>
        <location evidence="1">Membrane</location>
        <topology evidence="1">Multi-pass membrane protein</topology>
    </subcellularLocation>
</comment>
<dbReference type="EMBL" id="JAMSHJ010000006">
    <property type="protein sequence ID" value="KAI5396026.1"/>
    <property type="molecule type" value="Genomic_DNA"/>
</dbReference>